<reference evidence="1" key="1">
    <citation type="submission" date="2021-03" db="EMBL/GenBank/DDBJ databases">
        <title>Evolutionary innovations through gain and loss of genes in the ectomycorrhizal Boletales.</title>
        <authorList>
            <person name="Wu G."/>
            <person name="Miyauchi S."/>
            <person name="Morin E."/>
            <person name="Yang Z.-L."/>
            <person name="Xu J."/>
            <person name="Martin F.M."/>
        </authorList>
    </citation>
    <scope>NUCLEOTIDE SEQUENCE</scope>
    <source>
        <strain evidence="1">BR01</strain>
    </source>
</reference>
<protein>
    <submittedName>
        <fullName evidence="1">Uncharacterized protein</fullName>
    </submittedName>
</protein>
<dbReference type="OrthoDB" id="162969at2759"/>
<dbReference type="Proteomes" id="UP000683000">
    <property type="component" value="Unassembled WGS sequence"/>
</dbReference>
<proteinExistence type="predicted"/>
<accession>A0A8I2YIR7</accession>
<keyword evidence="2" id="KW-1185">Reference proteome</keyword>
<sequence length="105" mass="11999">MATVTQTHQFDHLLHHYAISRHLRRTSRAILSPFHLSFIPSQSNSAAPDFIVQAENLLQAALNDLESRGVLQHSNRMNISELLNPVAESRTRISTMQSWRQKGRL</sequence>
<name>A0A8I2YIR7_9AGAM</name>
<dbReference type="AlphaFoldDB" id="A0A8I2YIR7"/>
<evidence type="ECO:0000313" key="2">
    <source>
        <dbReference type="Proteomes" id="UP000683000"/>
    </source>
</evidence>
<organism evidence="1 2">
    <name type="scientific">Boletus reticuloceps</name>
    <dbReference type="NCBI Taxonomy" id="495285"/>
    <lineage>
        <taxon>Eukaryota</taxon>
        <taxon>Fungi</taxon>
        <taxon>Dikarya</taxon>
        <taxon>Basidiomycota</taxon>
        <taxon>Agaricomycotina</taxon>
        <taxon>Agaricomycetes</taxon>
        <taxon>Agaricomycetidae</taxon>
        <taxon>Boletales</taxon>
        <taxon>Boletineae</taxon>
        <taxon>Boletaceae</taxon>
        <taxon>Boletoideae</taxon>
        <taxon>Boletus</taxon>
    </lineage>
</organism>
<evidence type="ECO:0000313" key="1">
    <source>
        <dbReference type="EMBL" id="KAG6372629.1"/>
    </source>
</evidence>
<comment type="caution">
    <text evidence="1">The sequence shown here is derived from an EMBL/GenBank/DDBJ whole genome shotgun (WGS) entry which is preliminary data.</text>
</comment>
<gene>
    <name evidence="1" type="ORF">JVT61DRAFT_7378</name>
</gene>
<dbReference type="EMBL" id="JAGFBS010000026">
    <property type="protein sequence ID" value="KAG6372629.1"/>
    <property type="molecule type" value="Genomic_DNA"/>
</dbReference>